<keyword evidence="1" id="KW-1133">Transmembrane helix</keyword>
<proteinExistence type="predicted"/>
<dbReference type="EMBL" id="JAHRIN010027464">
    <property type="protein sequence ID" value="MEQ2201292.1"/>
    <property type="molecule type" value="Genomic_DNA"/>
</dbReference>
<keyword evidence="3" id="KW-1185">Reference proteome</keyword>
<feature type="transmembrane region" description="Helical" evidence="1">
    <location>
        <begin position="68"/>
        <end position="86"/>
    </location>
</feature>
<reference evidence="2 3" key="1">
    <citation type="submission" date="2021-06" db="EMBL/GenBank/DDBJ databases">
        <authorList>
            <person name="Palmer J.M."/>
        </authorList>
    </citation>
    <scope>NUCLEOTIDE SEQUENCE [LARGE SCALE GENOMIC DNA]</scope>
    <source>
        <strain evidence="2 3">XC_2019</strain>
        <tissue evidence="2">Muscle</tissue>
    </source>
</reference>
<protein>
    <submittedName>
        <fullName evidence="2">Uncharacterized protein</fullName>
    </submittedName>
</protein>
<evidence type="ECO:0000256" key="1">
    <source>
        <dbReference type="SAM" id="Phobius"/>
    </source>
</evidence>
<keyword evidence="1" id="KW-0812">Transmembrane</keyword>
<comment type="caution">
    <text evidence="2">The sequence shown here is derived from an EMBL/GenBank/DDBJ whole genome shotgun (WGS) entry which is preliminary data.</text>
</comment>
<accession>A0ABV0R181</accession>
<keyword evidence="1" id="KW-0472">Membrane</keyword>
<evidence type="ECO:0000313" key="2">
    <source>
        <dbReference type="EMBL" id="MEQ2201292.1"/>
    </source>
</evidence>
<organism evidence="2 3">
    <name type="scientific">Xenoophorus captivus</name>
    <dbReference type="NCBI Taxonomy" id="1517983"/>
    <lineage>
        <taxon>Eukaryota</taxon>
        <taxon>Metazoa</taxon>
        <taxon>Chordata</taxon>
        <taxon>Craniata</taxon>
        <taxon>Vertebrata</taxon>
        <taxon>Euteleostomi</taxon>
        <taxon>Actinopterygii</taxon>
        <taxon>Neopterygii</taxon>
        <taxon>Teleostei</taxon>
        <taxon>Neoteleostei</taxon>
        <taxon>Acanthomorphata</taxon>
        <taxon>Ovalentaria</taxon>
        <taxon>Atherinomorphae</taxon>
        <taxon>Cyprinodontiformes</taxon>
        <taxon>Goodeidae</taxon>
        <taxon>Xenoophorus</taxon>
    </lineage>
</organism>
<evidence type="ECO:0000313" key="3">
    <source>
        <dbReference type="Proteomes" id="UP001434883"/>
    </source>
</evidence>
<dbReference type="Proteomes" id="UP001434883">
    <property type="component" value="Unassembled WGS sequence"/>
</dbReference>
<name>A0ABV0R181_9TELE</name>
<sequence length="101" mass="11589">MPSLSELNYKVIICITISITQDFTHPVKDTEVQKVLFWEKPDAPSHSHPKQKAPLRLPLLVMLCSVQYFYDVFWVVMFHLLVMGVLGRACGKEIPLGYNKV</sequence>
<gene>
    <name evidence="2" type="ORF">XENOCAPTIV_010271</name>
</gene>